<name>E1Z5M1_CHLVA</name>
<dbReference type="GO" id="GO:0000932">
    <property type="term" value="C:P-body"/>
    <property type="evidence" value="ECO:0007669"/>
    <property type="project" value="UniProtKB-SubCell"/>
</dbReference>
<feature type="compositionally biased region" description="Pro residues" evidence="3">
    <location>
        <begin position="181"/>
        <end position="193"/>
    </location>
</feature>
<evidence type="ECO:0000313" key="4">
    <source>
        <dbReference type="EMBL" id="EFN58497.1"/>
    </source>
</evidence>
<feature type="compositionally biased region" description="Low complexity" evidence="3">
    <location>
        <begin position="245"/>
        <end position="254"/>
    </location>
</feature>
<protein>
    <submittedName>
        <fullName evidence="4">Expressed protein</fullName>
    </submittedName>
</protein>
<evidence type="ECO:0000313" key="5">
    <source>
        <dbReference type="Proteomes" id="UP000008141"/>
    </source>
</evidence>
<sequence>MADDDGFVGAKLERDRQSGDAGFDAAAYSFFGDMAGEDDALEGPLEEGLEGPPEEEAPDPDLLLDEDEDLSYASMFAAALESDRGGMASAAGNQLHPPAGQQQGEPAAAPAATSVAGPSPGGSLFSDFDLSADLRPTPPRAKLGSIALGGLLAAGAPGPGSPFGSAPASSPFGGFGSTPGMPMPPPQPRPSPLSDPAVMHMGPPPPPHMAPSLPAGGLGGPLGPRAMTAQELEAQLLGGGGGAGQQQQQIGGPPMQQPPPPQPHYGAMGMPPPQHNGYPPMQHQMQMQGPPSGYGMPPGGPAGPMHLPPGYGLEPYPAPMQGPPPPPHFSPGAAFPPMSGPERPPPRPIPMQHPGMFGGPPGDMQAAPPPGYGPPPPGMQQQQMGGPTRGPGPGFAPHMRPGPPGMIPPHMRPGPPGPWAQRPPPDMPPPGQPQPQQRHPQHATLAQRLRALNLADRHEEVRRPMLRRRYQSRYMDHEEIEHILAIQWRALHQTTPYLEDYYYQAFLYKYYAKRNRRSFAPESVRELAPTEKTAGDEVAFVRVEGLGRLPFSNIRRPRPLMDIAPGQPRGGTGSEGEGEEGRGEGEGGEGEGSARPLEQEPMLAARIMIEDCMCLILDVLDIDQIFVAAAGGPVEVEGALRTRRSLLLDGLAASLRLPEAAVVAPPTPGAGAGAGEMGDGVFLRLMALTKGKKLLARALRVVYPAPEAVQPRQPRSALVDGQLAGGAPPAPHPPNLRVVWAALRSLRFLFSGRPGGAEDVAACSAAAAAAAEVLRRLHSPRAVADCLAAAVGGDLDGAPLLASQPDAVLMPLFAPGATAHDTQRPWLADVLTALLQRGAELDLLPGAAAPEREAAAAAAWRHHLPALYSLVERHVGALHEAFQAGVAMGEQEAAAEVKALMPISLVRVLLPHCTAQQAGVLRRQLLDLGV</sequence>
<dbReference type="EMBL" id="GL433837">
    <property type="protein sequence ID" value="EFN58497.1"/>
    <property type="molecule type" value="Genomic_DNA"/>
</dbReference>
<keyword evidence="2" id="KW-0963">Cytoplasm</keyword>
<evidence type="ECO:0000256" key="1">
    <source>
        <dbReference type="ARBA" id="ARBA00004201"/>
    </source>
</evidence>
<dbReference type="KEGG" id="cvr:CHLNCDRAFT_56884"/>
<dbReference type="InterPro" id="IPR039900">
    <property type="entry name" value="Pat1-like"/>
</dbReference>
<feature type="region of interest" description="Disordered" evidence="3">
    <location>
        <begin position="237"/>
        <end position="442"/>
    </location>
</feature>
<feature type="compositionally biased region" description="Pro residues" evidence="3">
    <location>
        <begin position="338"/>
        <end position="351"/>
    </location>
</feature>
<feature type="compositionally biased region" description="Acidic residues" evidence="3">
    <location>
        <begin position="35"/>
        <end position="63"/>
    </location>
</feature>
<feature type="compositionally biased region" description="Low complexity" evidence="3">
    <location>
        <begin position="162"/>
        <end position="172"/>
    </location>
</feature>
<evidence type="ECO:0000256" key="2">
    <source>
        <dbReference type="ARBA" id="ARBA00022490"/>
    </source>
</evidence>
<feature type="compositionally biased region" description="Low complexity" evidence="3">
    <location>
        <begin position="279"/>
        <end position="295"/>
    </location>
</feature>
<feature type="region of interest" description="Disordered" evidence="3">
    <location>
        <begin position="85"/>
        <end position="120"/>
    </location>
</feature>
<dbReference type="RefSeq" id="XP_005850599.1">
    <property type="nucleotide sequence ID" value="XM_005850537.1"/>
</dbReference>
<dbReference type="PANTHER" id="PTHR21551:SF0">
    <property type="entry name" value="PROTEIN ASSOCIATED WITH TOPO II RELATED-1, ISOFORM A"/>
    <property type="match status" value="1"/>
</dbReference>
<dbReference type="eggNOG" id="ENOG502QQ60">
    <property type="taxonomic scope" value="Eukaryota"/>
</dbReference>
<feature type="compositionally biased region" description="Pro residues" evidence="3">
    <location>
        <begin position="316"/>
        <end position="329"/>
    </location>
</feature>
<dbReference type="AlphaFoldDB" id="E1Z5M1"/>
<feature type="region of interest" description="Disordered" evidence="3">
    <location>
        <begin position="162"/>
        <end position="225"/>
    </location>
</feature>
<dbReference type="InParanoid" id="E1Z5M1"/>
<feature type="compositionally biased region" description="Low complexity" evidence="3">
    <location>
        <begin position="97"/>
        <end position="120"/>
    </location>
</feature>
<feature type="region of interest" description="Disordered" evidence="3">
    <location>
        <begin position="34"/>
        <end position="63"/>
    </location>
</feature>
<dbReference type="GO" id="GO:0003723">
    <property type="term" value="F:RNA binding"/>
    <property type="evidence" value="ECO:0007669"/>
    <property type="project" value="TreeGrafter"/>
</dbReference>
<accession>E1Z5M1</accession>
<dbReference type="PANTHER" id="PTHR21551">
    <property type="entry name" value="TOPOISOMERASE II-ASSOCIATED PROTEIN PAT1"/>
    <property type="match status" value="1"/>
</dbReference>
<dbReference type="GO" id="GO:0000290">
    <property type="term" value="P:deadenylation-dependent decapping of nuclear-transcribed mRNA"/>
    <property type="evidence" value="ECO:0007669"/>
    <property type="project" value="InterPro"/>
</dbReference>
<feature type="region of interest" description="Disordered" evidence="3">
    <location>
        <begin position="557"/>
        <end position="596"/>
    </location>
</feature>
<keyword evidence="5" id="KW-1185">Reference proteome</keyword>
<feature type="compositionally biased region" description="Pro residues" evidence="3">
    <location>
        <begin position="400"/>
        <end position="433"/>
    </location>
</feature>
<proteinExistence type="predicted"/>
<dbReference type="Proteomes" id="UP000008141">
    <property type="component" value="Unassembled WGS sequence"/>
</dbReference>
<organism evidence="5">
    <name type="scientific">Chlorella variabilis</name>
    <name type="common">Green alga</name>
    <dbReference type="NCBI Taxonomy" id="554065"/>
    <lineage>
        <taxon>Eukaryota</taxon>
        <taxon>Viridiplantae</taxon>
        <taxon>Chlorophyta</taxon>
        <taxon>core chlorophytes</taxon>
        <taxon>Trebouxiophyceae</taxon>
        <taxon>Chlorellales</taxon>
        <taxon>Chlorellaceae</taxon>
        <taxon>Chlorella clade</taxon>
        <taxon>Chlorella</taxon>
    </lineage>
</organism>
<feature type="compositionally biased region" description="Pro residues" evidence="3">
    <location>
        <begin position="367"/>
        <end position="378"/>
    </location>
</feature>
<reference evidence="4 5" key="1">
    <citation type="journal article" date="2010" name="Plant Cell">
        <title>The Chlorella variabilis NC64A genome reveals adaptation to photosymbiosis, coevolution with viruses, and cryptic sex.</title>
        <authorList>
            <person name="Blanc G."/>
            <person name="Duncan G."/>
            <person name="Agarkova I."/>
            <person name="Borodovsky M."/>
            <person name="Gurnon J."/>
            <person name="Kuo A."/>
            <person name="Lindquist E."/>
            <person name="Lucas S."/>
            <person name="Pangilinan J."/>
            <person name="Polle J."/>
            <person name="Salamov A."/>
            <person name="Terry A."/>
            <person name="Yamada T."/>
            <person name="Dunigan D.D."/>
            <person name="Grigoriev I.V."/>
            <person name="Claverie J.M."/>
            <person name="Van Etten J.L."/>
        </authorList>
    </citation>
    <scope>NUCLEOTIDE SEQUENCE [LARGE SCALE GENOMIC DNA]</scope>
    <source>
        <strain evidence="4 5">NC64A</strain>
    </source>
</reference>
<evidence type="ECO:0000256" key="3">
    <source>
        <dbReference type="SAM" id="MobiDB-lite"/>
    </source>
</evidence>
<dbReference type="GeneID" id="17358047"/>
<dbReference type="GO" id="GO:0033962">
    <property type="term" value="P:P-body assembly"/>
    <property type="evidence" value="ECO:0007669"/>
    <property type="project" value="TreeGrafter"/>
</dbReference>
<comment type="subcellular location">
    <subcellularLocation>
        <location evidence="1">Cytoplasm</location>
        <location evidence="1">P-body</location>
    </subcellularLocation>
</comment>
<dbReference type="OrthoDB" id="74835at2759"/>
<gene>
    <name evidence="4" type="ORF">CHLNCDRAFT_56884</name>
</gene>